<gene>
    <name evidence="2" type="ORF">CTOB1V02_LOCUS2273</name>
</gene>
<feature type="region of interest" description="Disordered" evidence="1">
    <location>
        <begin position="110"/>
        <end position="155"/>
    </location>
</feature>
<feature type="compositionally biased region" description="Pro residues" evidence="1">
    <location>
        <begin position="299"/>
        <end position="312"/>
    </location>
</feature>
<proteinExistence type="predicted"/>
<sequence length="325" mass="36240">MMLTKQTFLPSVASLFPPSCCHPLWYANQHLLTLLLKDIEQRLTRFYGRFEICVVRDREWQEFPDVIRETVKATNPHYAVTETGMCAFADLQGTPPQLLPEWTEQQITSFNRQKRNKRSHLGGGQSEESTSPASSDGSSSPSESPPPPLSSANPALDNEVSRLRSALDNEYRGYALCPQSHPSYDFWLKELRDERCTELADPIELEEVVAAEMGTRFQWLLLSEKNARYLEESNALFGAANPEPPPPQQTLCEDGSAPQTEEYGLAGVVMDGTLPGPPRRARPSHGLLPVPALANPLVPPPHGLRRLPPPPYGTASPRFRYQPPC</sequence>
<accession>A0A7R8ZJZ1</accession>
<name>A0A7R8ZJZ1_9CRUS</name>
<reference evidence="2" key="1">
    <citation type="submission" date="2020-11" db="EMBL/GenBank/DDBJ databases">
        <authorList>
            <person name="Tran Van P."/>
        </authorList>
    </citation>
    <scope>NUCLEOTIDE SEQUENCE</scope>
</reference>
<feature type="compositionally biased region" description="Low complexity" evidence="1">
    <location>
        <begin position="126"/>
        <end position="142"/>
    </location>
</feature>
<evidence type="ECO:0000313" key="2">
    <source>
        <dbReference type="EMBL" id="CAD7224306.1"/>
    </source>
</evidence>
<dbReference type="AlphaFoldDB" id="A0A7R8ZJZ1"/>
<evidence type="ECO:0000256" key="1">
    <source>
        <dbReference type="SAM" id="MobiDB-lite"/>
    </source>
</evidence>
<organism evidence="2">
    <name type="scientific">Cyprideis torosa</name>
    <dbReference type="NCBI Taxonomy" id="163714"/>
    <lineage>
        <taxon>Eukaryota</taxon>
        <taxon>Metazoa</taxon>
        <taxon>Ecdysozoa</taxon>
        <taxon>Arthropoda</taxon>
        <taxon>Crustacea</taxon>
        <taxon>Oligostraca</taxon>
        <taxon>Ostracoda</taxon>
        <taxon>Podocopa</taxon>
        <taxon>Podocopida</taxon>
        <taxon>Cytherocopina</taxon>
        <taxon>Cytheroidea</taxon>
        <taxon>Cytherideidae</taxon>
        <taxon>Cyprideis</taxon>
    </lineage>
</organism>
<feature type="region of interest" description="Disordered" evidence="1">
    <location>
        <begin position="299"/>
        <end position="325"/>
    </location>
</feature>
<protein>
    <submittedName>
        <fullName evidence="2">Uncharacterized protein</fullName>
    </submittedName>
</protein>
<dbReference type="EMBL" id="OB660345">
    <property type="protein sequence ID" value="CAD7224306.1"/>
    <property type="molecule type" value="Genomic_DNA"/>
</dbReference>